<feature type="repeat" description="ANK" evidence="3">
    <location>
        <begin position="1194"/>
        <end position="1226"/>
    </location>
</feature>
<evidence type="ECO:0000313" key="7">
    <source>
        <dbReference type="Proteomes" id="UP000011910"/>
    </source>
</evidence>
<dbReference type="InterPro" id="IPR015943">
    <property type="entry name" value="WD40/YVTN_repeat-like_dom_sf"/>
</dbReference>
<keyword evidence="2 3" id="KW-0040">ANK repeat</keyword>
<evidence type="ECO:0000256" key="3">
    <source>
        <dbReference type="PROSITE-ProRule" id="PRU00023"/>
    </source>
</evidence>
<dbReference type="InterPro" id="IPR018247">
    <property type="entry name" value="EF_Hand_1_Ca_BS"/>
</dbReference>
<dbReference type="SUPFAM" id="SSF82171">
    <property type="entry name" value="DPP6 N-terminal domain-like"/>
    <property type="match status" value="1"/>
</dbReference>
<feature type="domain" description="Peptidase C14 caspase" evidence="5">
    <location>
        <begin position="861"/>
        <end position="1117"/>
    </location>
</feature>
<dbReference type="SUPFAM" id="SSF52129">
    <property type="entry name" value="Caspase-like"/>
    <property type="match status" value="1"/>
</dbReference>
<dbReference type="RefSeq" id="WP_009197001.1">
    <property type="nucleotide sequence ID" value="NZ_AODQ01000131.1"/>
</dbReference>
<keyword evidence="1" id="KW-0677">Repeat</keyword>
<evidence type="ECO:0000256" key="4">
    <source>
        <dbReference type="SAM" id="SignalP"/>
    </source>
</evidence>
<evidence type="ECO:0000256" key="1">
    <source>
        <dbReference type="ARBA" id="ARBA00022737"/>
    </source>
</evidence>
<dbReference type="InterPro" id="IPR001680">
    <property type="entry name" value="WD40_rpt"/>
</dbReference>
<dbReference type="PROSITE" id="PS51257">
    <property type="entry name" value="PROKAR_LIPOPROTEIN"/>
    <property type="match status" value="1"/>
</dbReference>
<dbReference type="PROSITE" id="PS50088">
    <property type="entry name" value="ANK_REPEAT"/>
    <property type="match status" value="3"/>
</dbReference>
<dbReference type="Proteomes" id="UP000011910">
    <property type="component" value="Unassembled WGS sequence"/>
</dbReference>
<accession>M7MXU7</accession>
<reference evidence="6 7" key="1">
    <citation type="journal article" date="2013" name="Genome Announc.">
        <title>Draft Genome Sequence of Cesiribacter andamanensis Strain AMV16T, Isolated from a Soil Sample from a Mud Volcano in the Andaman Islands, India.</title>
        <authorList>
            <person name="Shivaji S."/>
            <person name="Ara S."/>
            <person name="Begum Z."/>
            <person name="Srinivas T.N."/>
            <person name="Singh A."/>
            <person name="Kumar Pinnaka A."/>
        </authorList>
    </citation>
    <scope>NUCLEOTIDE SEQUENCE [LARGE SCALE GENOMIC DNA]</scope>
    <source>
        <strain evidence="6 7">AMV16</strain>
    </source>
</reference>
<dbReference type="STRING" id="1279009.ADICEAN_03621"/>
<keyword evidence="4" id="KW-0732">Signal</keyword>
<dbReference type="InterPro" id="IPR011600">
    <property type="entry name" value="Pept_C14_caspase"/>
</dbReference>
<gene>
    <name evidence="6" type="ORF">ADICEAN_03621</name>
</gene>
<comment type="caution">
    <text evidence="6">The sequence shown here is derived from an EMBL/GenBank/DDBJ whole genome shotgun (WGS) entry which is preliminary data.</text>
</comment>
<dbReference type="EMBL" id="AODQ01000131">
    <property type="protein sequence ID" value="EMR01253.1"/>
    <property type="molecule type" value="Genomic_DNA"/>
</dbReference>
<dbReference type="InterPro" id="IPR029030">
    <property type="entry name" value="Caspase-like_dom_sf"/>
</dbReference>
<dbReference type="Gene3D" id="2.130.10.10">
    <property type="entry name" value="YVTN repeat-like/Quinoprotein amine dehydrogenase"/>
    <property type="match status" value="1"/>
</dbReference>
<dbReference type="OrthoDB" id="1492850at2"/>
<dbReference type="PROSITE" id="PS00018">
    <property type="entry name" value="EF_HAND_1"/>
    <property type="match status" value="1"/>
</dbReference>
<dbReference type="PANTHER" id="PTHR24171:SF9">
    <property type="entry name" value="ANKYRIN REPEAT DOMAIN-CONTAINING PROTEIN 39"/>
    <property type="match status" value="1"/>
</dbReference>
<dbReference type="Pfam" id="PF00656">
    <property type="entry name" value="Peptidase_C14"/>
    <property type="match status" value="1"/>
</dbReference>
<evidence type="ECO:0000313" key="6">
    <source>
        <dbReference type="EMBL" id="EMR01253.1"/>
    </source>
</evidence>
<dbReference type="GO" id="GO:0006508">
    <property type="term" value="P:proteolysis"/>
    <property type="evidence" value="ECO:0007669"/>
    <property type="project" value="InterPro"/>
</dbReference>
<evidence type="ECO:0000259" key="5">
    <source>
        <dbReference type="Pfam" id="PF00656"/>
    </source>
</evidence>
<feature type="chain" id="PRO_5004081699" description="Peptidase C14 caspase domain-containing protein" evidence="4">
    <location>
        <begin position="22"/>
        <end position="1379"/>
    </location>
</feature>
<keyword evidence="7" id="KW-1185">Reference proteome</keyword>
<name>M7MXU7_9BACT</name>
<organism evidence="6 7">
    <name type="scientific">Cesiribacter andamanensis AMV16</name>
    <dbReference type="NCBI Taxonomy" id="1279009"/>
    <lineage>
        <taxon>Bacteria</taxon>
        <taxon>Pseudomonadati</taxon>
        <taxon>Bacteroidota</taxon>
        <taxon>Cytophagia</taxon>
        <taxon>Cytophagales</taxon>
        <taxon>Cesiribacteraceae</taxon>
        <taxon>Cesiribacter</taxon>
    </lineage>
</organism>
<dbReference type="SMART" id="SM00248">
    <property type="entry name" value="ANK"/>
    <property type="match status" value="5"/>
</dbReference>
<dbReference type="Pfam" id="PF12796">
    <property type="entry name" value="Ank_2"/>
    <property type="match status" value="2"/>
</dbReference>
<dbReference type="PANTHER" id="PTHR24171">
    <property type="entry name" value="ANKYRIN REPEAT DOMAIN-CONTAINING PROTEIN 39-RELATED"/>
    <property type="match status" value="1"/>
</dbReference>
<feature type="repeat" description="ANK" evidence="3">
    <location>
        <begin position="1161"/>
        <end position="1193"/>
    </location>
</feature>
<dbReference type="GO" id="GO:0004197">
    <property type="term" value="F:cysteine-type endopeptidase activity"/>
    <property type="evidence" value="ECO:0007669"/>
    <property type="project" value="InterPro"/>
</dbReference>
<dbReference type="InterPro" id="IPR011041">
    <property type="entry name" value="Quinoprot_gluc/sorb_DH_b-prop"/>
</dbReference>
<dbReference type="PROSITE" id="PS50297">
    <property type="entry name" value="ANK_REP_REGION"/>
    <property type="match status" value="3"/>
</dbReference>
<sequence>MKHCVSGCLLLLLSCCLFAHAQQPGPVPALLEWHSRYNIEQMAFSADGRYFVTIGDDKSAIITDLKKRIPLKRIRGVEASFLRTHPTAPYFYTSSTAGDSLLVHKRSFPSGAIVGTTLVPQLPGCQLATPRLLELSPAGESLLIPYSCKGTKTIVELSAAGQVLQQVGGLPGEQYLNALLKEGETIWAACSQGLWKQQGGVFARKLSPPGTGNYFANMRLQGDTLVLLSNQQLLWYSPRQEKVLSSRSVADFFSQSDAEMGRALRMRFNHPFVLDRQGAVWLANTRSVGRGASVKNRPYGLARVLGDITYPLQSPEVSSLERTAVDPLLAYHAGSELFALLVGKEVRFVDRRQGDLFTIGTHQLPIDDFYFTDTPGKLLLLSGTSASNPAFLLNLANSRLETVGPIFEDLYQYRPGAYREYERQAAGEKLYRPSQQTYRQASYYAHQKGAHLRFSNRDSCRIELPGGQTVLFEGGDQLQLLEAGGKRAKRIRLELPSGQETFLKRYEYHAESRLLVLYFATRMHGDLYVNAVDLAKFSLLRSLNNAVGYSDAIWLMPDARRYVRREGIYSLADDALLSPFPDAVAGGEHYVLSTDGRYLCYSIAGYERPDRLVAWDLKEGRALELGRQYGVSRLQADPHSGLLYSLGQEGILSVWDPARGGKVVDILLDGRPDVEELAAVNPSYLLLMPDGHYMGDNAYYRMLGLPGEELSYSIAEMDALFHRPDKVLAALGYADPDDIALLKQGADRRAKRYSFPQSGADIRILAQEQLPFFSPTATVSLRAALPKGGSPAKGIRVYVNGTAVEPLAPLPAGGVFSTSLELVDAVNHIRLCLVDAKGLETPGDYLFVNSTPARAGTLYVITIGVSAYKESRFDLKYAAKDAQDLSEFFKTVSSYEKVVVETFSNEQVTKGLPERIGTLLKAATARDVVLCYFAGHGVLDAANTYYLATHGMNFNKPALEGIPIETLAGVVAGSASRKKMIFIDACHSGLVDDLLSPADSVHVPQEGQRAVAIRGAAQVSDPPRASTLHFAFNHFNQGQGVDILAASSGNEYAYELGSLKNGVFTYSLLRALKTGEADANRDKQVSLAEVKTYIATMTRQLTSGAQRPNFRQANLYQDISLLKQEDSYLSRLMAAARAGELKTVQELIESGEVEPDQKDKQGFTALHYACREGAYAVVRYLLEQGADLRLTTDFGVSPLYLAAFNGHARIVYYLMHRGASPQQELHDWQLAEIQAKKDAQTLEVLQQFERLQKQEERYQQLAQALAGGDLQAAEQLYGAGPLQLDYRSLLEGIPAIMSAIPQGQLAALEWMLKKGASPNAASLGEGFTPLMIAVVYGQTEMVRLLLKSGADKARTDRWGNTALEYARHYQNEELIGLLQ</sequence>
<feature type="repeat" description="ANK" evidence="3">
    <location>
        <begin position="1325"/>
        <end position="1357"/>
    </location>
</feature>
<proteinExistence type="predicted"/>
<dbReference type="SMART" id="SM00320">
    <property type="entry name" value="WD40"/>
    <property type="match status" value="2"/>
</dbReference>
<dbReference type="eggNOG" id="COG0666">
    <property type="taxonomic scope" value="Bacteria"/>
</dbReference>
<protein>
    <recommendedName>
        <fullName evidence="5">Peptidase C14 caspase domain-containing protein</fullName>
    </recommendedName>
</protein>
<dbReference type="SUPFAM" id="SSF50952">
    <property type="entry name" value="Soluble quinoprotein glucose dehydrogenase"/>
    <property type="match status" value="1"/>
</dbReference>
<feature type="signal peptide" evidence="4">
    <location>
        <begin position="1"/>
        <end position="21"/>
    </location>
</feature>
<dbReference type="Gene3D" id="3.40.50.1460">
    <property type="match status" value="1"/>
</dbReference>
<dbReference type="InterPro" id="IPR036770">
    <property type="entry name" value="Ankyrin_rpt-contain_sf"/>
</dbReference>
<dbReference type="InterPro" id="IPR002110">
    <property type="entry name" value="Ankyrin_rpt"/>
</dbReference>
<dbReference type="eggNOG" id="COG4249">
    <property type="taxonomic scope" value="Bacteria"/>
</dbReference>
<dbReference type="SUPFAM" id="SSF48403">
    <property type="entry name" value="Ankyrin repeat"/>
    <property type="match status" value="1"/>
</dbReference>
<evidence type="ECO:0000256" key="2">
    <source>
        <dbReference type="ARBA" id="ARBA00023043"/>
    </source>
</evidence>
<dbReference type="Gene3D" id="1.25.40.20">
    <property type="entry name" value="Ankyrin repeat-containing domain"/>
    <property type="match status" value="2"/>
</dbReference>